<organism evidence="3 7">
    <name type="scientific">Bacillus paranthracis</name>
    <dbReference type="NCBI Taxonomy" id="2026186"/>
    <lineage>
        <taxon>Bacteria</taxon>
        <taxon>Bacillati</taxon>
        <taxon>Bacillota</taxon>
        <taxon>Bacilli</taxon>
        <taxon>Bacillales</taxon>
        <taxon>Bacillaceae</taxon>
        <taxon>Bacillus</taxon>
        <taxon>Bacillus cereus group</taxon>
    </lineage>
</organism>
<accession>A0A5M9GJH9</accession>
<dbReference type="EMBL" id="JARPRV010000019">
    <property type="protein sequence ID" value="MDG0944044.1"/>
    <property type="molecule type" value="Genomic_DNA"/>
</dbReference>
<reference evidence="5 6" key="1">
    <citation type="submission" date="2017-04" db="EMBL/GenBank/DDBJ databases">
        <authorList>
            <person name="Criscuolo A."/>
        </authorList>
    </citation>
    <scope>NUCLEOTIDE SEQUENCE [LARGE SCALE GENOMIC DNA]</scope>
    <source>
        <strain evidence="5">16-00174</strain>
    </source>
</reference>
<evidence type="ECO:0000313" key="3">
    <source>
        <dbReference type="EMBL" id="KAA8474460.1"/>
    </source>
</evidence>
<evidence type="ECO:0000313" key="7">
    <source>
        <dbReference type="Proteomes" id="UP000325411"/>
    </source>
</evidence>
<dbReference type="Proteomes" id="UP000325411">
    <property type="component" value="Unassembled WGS sequence"/>
</dbReference>
<proteinExistence type="inferred from homology"/>
<dbReference type="InterPro" id="IPR001031">
    <property type="entry name" value="Thioesterase"/>
</dbReference>
<dbReference type="Pfam" id="PF00975">
    <property type="entry name" value="Thioesterase"/>
    <property type="match status" value="1"/>
</dbReference>
<comment type="similarity">
    <text evidence="1">Belongs to the thioesterase family.</text>
</comment>
<keyword evidence="8" id="KW-1185">Reference proteome</keyword>
<dbReference type="Proteomes" id="UP000194422">
    <property type="component" value="Unassembled WGS sequence"/>
</dbReference>
<name>A0A5M9GJH9_9BACI</name>
<feature type="domain" description="Thioesterase" evidence="2">
    <location>
        <begin position="2"/>
        <end position="228"/>
    </location>
</feature>
<dbReference type="PANTHER" id="PTHR11487:SF0">
    <property type="entry name" value="S-ACYL FATTY ACID SYNTHASE THIOESTERASE, MEDIUM CHAIN"/>
    <property type="match status" value="1"/>
</dbReference>
<evidence type="ECO:0000313" key="5">
    <source>
        <dbReference type="EMBL" id="SMD60201.1"/>
    </source>
</evidence>
<dbReference type="PANTHER" id="PTHR11487">
    <property type="entry name" value="THIOESTERASE"/>
    <property type="match status" value="1"/>
</dbReference>
<dbReference type="SUPFAM" id="SSF53474">
    <property type="entry name" value="alpha/beta-Hydrolases"/>
    <property type="match status" value="1"/>
</dbReference>
<evidence type="ECO:0000313" key="8">
    <source>
        <dbReference type="Proteomes" id="UP001221338"/>
    </source>
</evidence>
<evidence type="ECO:0000313" key="4">
    <source>
        <dbReference type="EMBL" id="MDG0944044.1"/>
    </source>
</evidence>
<reference evidence="3 7" key="2">
    <citation type="submission" date="2019-09" db="EMBL/GenBank/DDBJ databases">
        <authorList>
            <person name="Geng P."/>
            <person name="Wan X."/>
            <person name="Zhou G."/>
            <person name="Yuan Z."/>
            <person name="Hu X."/>
        </authorList>
    </citation>
    <scope>NUCLEOTIDE SEQUENCE [LARGE SCALE GENOMIC DNA]</scope>
    <source>
        <strain evidence="3 7">EFR-4</strain>
    </source>
</reference>
<dbReference type="EMBL" id="FWYW01000024">
    <property type="protein sequence ID" value="SMD60201.1"/>
    <property type="molecule type" value="Genomic_DNA"/>
</dbReference>
<evidence type="ECO:0000256" key="1">
    <source>
        <dbReference type="ARBA" id="ARBA00007169"/>
    </source>
</evidence>
<dbReference type="InterPro" id="IPR012223">
    <property type="entry name" value="TEII"/>
</dbReference>
<dbReference type="GO" id="GO:0016491">
    <property type="term" value="F:oxidoreductase activity"/>
    <property type="evidence" value="ECO:0007669"/>
    <property type="project" value="UniProtKB-KW"/>
</dbReference>
<keyword evidence="5" id="KW-0560">Oxidoreductase</keyword>
<dbReference type="GO" id="GO:0008610">
    <property type="term" value="P:lipid biosynthetic process"/>
    <property type="evidence" value="ECO:0007669"/>
    <property type="project" value="TreeGrafter"/>
</dbReference>
<dbReference type="Gene3D" id="3.40.50.1820">
    <property type="entry name" value="alpha/beta hydrolase"/>
    <property type="match status" value="1"/>
</dbReference>
<dbReference type="EC" id="1.1.-.-" evidence="5"/>
<dbReference type="EMBL" id="VXCE01000027">
    <property type="protein sequence ID" value="KAA8474460.1"/>
    <property type="molecule type" value="Genomic_DNA"/>
</dbReference>
<evidence type="ECO:0000313" key="6">
    <source>
        <dbReference type="Proteomes" id="UP000194422"/>
    </source>
</evidence>
<protein>
    <submittedName>
        <fullName evidence="3 4">Thioesterase</fullName>
    </submittedName>
    <submittedName>
        <fullName evidence="5">Linear gramicidin dehydrogenase LgrE</fullName>
        <ecNumber evidence="5">1.1.-.-</ecNumber>
    </submittedName>
</protein>
<evidence type="ECO:0000259" key="2">
    <source>
        <dbReference type="Pfam" id="PF00975"/>
    </source>
</evidence>
<dbReference type="Proteomes" id="UP001221338">
    <property type="component" value="Unassembled WGS sequence"/>
</dbReference>
<gene>
    <name evidence="5" type="primary">lgrE</name>
    <name evidence="4" type="synonym">cesT</name>
    <name evidence="5" type="ORF">BACERE00174_00215</name>
    <name evidence="3" type="ORF">FYW06_24395</name>
    <name evidence="4" type="ORF">P6U22_23180</name>
</gene>
<dbReference type="AlphaFoldDB" id="A0A5M9GJH9"/>
<dbReference type="RefSeq" id="WP_000764755.1">
    <property type="nucleotide sequence ID" value="NZ_CP040879.1"/>
</dbReference>
<comment type="caution">
    <text evidence="3">The sequence shown here is derived from an EMBL/GenBank/DDBJ whole genome shotgun (WGS) entry which is preliminary data.</text>
</comment>
<dbReference type="InterPro" id="IPR029058">
    <property type="entry name" value="AB_hydrolase_fold"/>
</dbReference>
<sequence>MKLFCVPYAGGSANGYLKWRRLLDPNIELLPLELKGRGTRFLEEFYVDFDEMVDDLYQNLIQQLDGEAYTLFGHSMGALAVYKLVVKIQKNGVQPPQHVFISGREAPRYRFMRNVHPISHLPEQEFLKELEKYGGLAKEIIENEELLQILTPIIRSDFRLIEQLHVTNIIEKLYCNVTILNGLQDITDEKRMTDWYDYVDGDFELIHYEGGHFFIDSAMDEVIYKINESVGKIKKFT</sequence>
<reference evidence="4 8" key="3">
    <citation type="submission" date="2023-03" db="EMBL/GenBank/DDBJ databases">
        <title>Genetic diversity of Bacillus cereus sensu lato isolates from Slovenia.</title>
        <authorList>
            <person name="Abdelli M."/>
        </authorList>
    </citation>
    <scope>NUCLEOTIDE SEQUENCE [LARGE SCALE GENOMIC DNA]</scope>
    <source>
        <strain evidence="4 8">SIBC61B</strain>
    </source>
</reference>